<evidence type="ECO:0000256" key="6">
    <source>
        <dbReference type="ARBA" id="ARBA00023136"/>
    </source>
</evidence>
<proteinExistence type="inferred from homology"/>
<dbReference type="RefSeq" id="WP_274047452.1">
    <property type="nucleotide sequence ID" value="NZ_JANCPR020000048.1"/>
</dbReference>
<dbReference type="InterPro" id="IPR018584">
    <property type="entry name" value="GT87"/>
</dbReference>
<feature type="transmembrane region" description="Helical" evidence="9">
    <location>
        <begin position="30"/>
        <end position="50"/>
    </location>
</feature>
<dbReference type="EMBL" id="JANCPR020000048">
    <property type="protein sequence ID" value="MDJ1136919.1"/>
    <property type="molecule type" value="Genomic_DNA"/>
</dbReference>
<name>A0ABT7A6H2_9ACTN</name>
<evidence type="ECO:0000256" key="4">
    <source>
        <dbReference type="ARBA" id="ARBA00022692"/>
    </source>
</evidence>
<comment type="caution">
    <text evidence="10">The sequence shown here is derived from an EMBL/GenBank/DDBJ whole genome shotgun (WGS) entry which is preliminary data.</text>
</comment>
<feature type="transmembrane region" description="Helical" evidence="9">
    <location>
        <begin position="138"/>
        <end position="155"/>
    </location>
</feature>
<feature type="transmembrane region" description="Helical" evidence="9">
    <location>
        <begin position="299"/>
        <end position="320"/>
    </location>
</feature>
<feature type="transmembrane region" description="Helical" evidence="9">
    <location>
        <begin position="162"/>
        <end position="180"/>
    </location>
</feature>
<evidence type="ECO:0000256" key="2">
    <source>
        <dbReference type="ARBA" id="ARBA00022475"/>
    </source>
</evidence>
<feature type="transmembrane region" description="Helical" evidence="9">
    <location>
        <begin position="208"/>
        <end position="233"/>
    </location>
</feature>
<evidence type="ECO:0000313" key="11">
    <source>
        <dbReference type="Proteomes" id="UP001214441"/>
    </source>
</evidence>
<evidence type="ECO:0000313" key="10">
    <source>
        <dbReference type="EMBL" id="MDJ1136919.1"/>
    </source>
</evidence>
<evidence type="ECO:0000256" key="9">
    <source>
        <dbReference type="SAM" id="Phobius"/>
    </source>
</evidence>
<keyword evidence="3" id="KW-0808">Transferase</keyword>
<feature type="transmembrane region" description="Helical" evidence="9">
    <location>
        <begin position="57"/>
        <end position="76"/>
    </location>
</feature>
<keyword evidence="11" id="KW-1185">Reference proteome</keyword>
<comment type="similarity">
    <text evidence="7">Belongs to the glycosyltransferase 87 family.</text>
</comment>
<sequence length="438" mass="44583">MNRTVVWYGGCAGFAATTAAVTSLAPHRTWGLVAACAYALAALAAAVGRCRLGGGRLVGCGVFVGAACVPLLVLAVTGSAQEEVHVVHRSAALLLSEGTPYLSADRLEGAEALAYNPYLPGMALFGVPHQLLGVDARFVFAAVFLGTFALSVRFLCGTGERLRTALLFAGSPLIALPMATGGDDLPVIGLSCLGLALAGRGSPGRAGAVLGLAGILKATAWPALAVALALLAIRGGSRTALRYGASAALTLACGLALPALADPGGLVTSTIRYPLGLAGVESPAASPLPGKLLAEAGPLGHGLAVGALVVAALGIGVSLLVRPPRDVRAAALRLALGLLAAMALMPASRFGYLVYPMVLVLWARWRISDDQPVQPVRPVQSVRSVRFALSVPYALSVLYARAAQPESYAGHAGSHAGTHPDHHQRLPAAAGRNREVRA</sequence>
<evidence type="ECO:0000256" key="5">
    <source>
        <dbReference type="ARBA" id="ARBA00022989"/>
    </source>
</evidence>
<feature type="transmembrane region" description="Helical" evidence="9">
    <location>
        <begin position="240"/>
        <end position="261"/>
    </location>
</feature>
<keyword evidence="6 9" id="KW-0472">Membrane</keyword>
<organism evidence="10 11">
    <name type="scientific">Streptomyces iconiensis</name>
    <dbReference type="NCBI Taxonomy" id="1384038"/>
    <lineage>
        <taxon>Bacteria</taxon>
        <taxon>Bacillati</taxon>
        <taxon>Actinomycetota</taxon>
        <taxon>Actinomycetes</taxon>
        <taxon>Kitasatosporales</taxon>
        <taxon>Streptomycetaceae</taxon>
        <taxon>Streptomyces</taxon>
    </lineage>
</organism>
<gene>
    <name evidence="10" type="ORF">NMN56_034265</name>
</gene>
<evidence type="ECO:0000256" key="1">
    <source>
        <dbReference type="ARBA" id="ARBA00004651"/>
    </source>
</evidence>
<feature type="region of interest" description="Disordered" evidence="8">
    <location>
        <begin position="410"/>
        <end position="438"/>
    </location>
</feature>
<comment type="subcellular location">
    <subcellularLocation>
        <location evidence="1">Cell membrane</location>
        <topology evidence="1">Multi-pass membrane protein</topology>
    </subcellularLocation>
</comment>
<keyword evidence="5 9" id="KW-1133">Transmembrane helix</keyword>
<dbReference type="Pfam" id="PF09594">
    <property type="entry name" value="GT87"/>
    <property type="match status" value="1"/>
</dbReference>
<keyword evidence="4 9" id="KW-0812">Transmembrane</keyword>
<evidence type="ECO:0000256" key="7">
    <source>
        <dbReference type="ARBA" id="ARBA00024033"/>
    </source>
</evidence>
<evidence type="ECO:0000256" key="3">
    <source>
        <dbReference type="ARBA" id="ARBA00022679"/>
    </source>
</evidence>
<keyword evidence="2" id="KW-1003">Cell membrane</keyword>
<dbReference type="Proteomes" id="UP001214441">
    <property type="component" value="Unassembled WGS sequence"/>
</dbReference>
<reference evidence="10 11" key="1">
    <citation type="submission" date="2023-05" db="EMBL/GenBank/DDBJ databases">
        <title>Streptantibioticus silvisoli sp. nov., acidotolerant actinomycetes 1 from pine litter.</title>
        <authorList>
            <person name="Swiecimska M."/>
            <person name="Golinska P."/>
            <person name="Sangal V."/>
            <person name="Wachnowicz B."/>
            <person name="Goodfellow M."/>
        </authorList>
    </citation>
    <scope>NUCLEOTIDE SEQUENCE [LARGE SCALE GENOMIC DNA]</scope>
    <source>
        <strain evidence="10 11">DSM 42109</strain>
    </source>
</reference>
<protein>
    <submittedName>
        <fullName evidence="10">Glycosyltransferase 87 family protein</fullName>
    </submittedName>
</protein>
<evidence type="ECO:0000256" key="8">
    <source>
        <dbReference type="SAM" id="MobiDB-lite"/>
    </source>
</evidence>
<accession>A0ABT7A6H2</accession>